<dbReference type="EMBL" id="LAYY01000001">
    <property type="protein sequence ID" value="KKK39919.1"/>
    <property type="molecule type" value="Genomic_DNA"/>
</dbReference>
<reference evidence="4 5" key="1">
    <citation type="submission" date="2015-04" db="EMBL/GenBank/DDBJ databases">
        <title>Taxonomic description and genome sequence of Bacillus campisalis sp. nov., a novel member of the genus Bacillus isolated from solar saltern.</title>
        <authorList>
            <person name="Mathan Kumar R."/>
            <person name="Kaur G."/>
            <person name="Kumar A."/>
            <person name="Singh N.K."/>
            <person name="Kaur N."/>
            <person name="Kumar N."/>
            <person name="Mayilraj S."/>
        </authorList>
    </citation>
    <scope>NUCLEOTIDE SEQUENCE [LARGE SCALE GENOMIC DNA]</scope>
    <source>
        <strain evidence="4 5">SA2-6</strain>
    </source>
</reference>
<sequence>MVTGDSAYIKKINRGLLLQKIIEHGFISRADLSKITGLNKATVSVQVADLLHEQLICETQLEHHSVGRRPIALTINEDAGYVLGIDLDYKSIIYTILNLKGKPVYEKEETLDSEDYDLIIQAIITRIKEFQLQYSHLPYGIVNAVIGIHGTVKKQDGSIRFNPRYRWLQKNIKEDLQKELTIPLFIENNANLSAYAERVYKHHHSSNLLTLILTSGIGSGIIIEGDLQRGFHGYAGEMGHMIIYPNGEPCRCGNHGCWELYASEPRLIRKLEAELQVTDLTIPTIQEYLEKDHIIVKSYMDRYLQYIAIGLNNIINLYNPETIVINSQLLKIYPGSIQKLKGHLISSVSEYGELVLSDLGNRSCVLGACAMGIQHFLDVEEIQLSIPEKQHDTAESPVCF</sequence>
<proteinExistence type="inferred from homology"/>
<dbReference type="InterPro" id="IPR036388">
    <property type="entry name" value="WH-like_DNA-bd_sf"/>
</dbReference>
<evidence type="ECO:0000256" key="3">
    <source>
        <dbReference type="ARBA" id="ARBA00022629"/>
    </source>
</evidence>
<comment type="similarity">
    <text evidence="2">Belongs to the ROK (NagC/XylR) family.</text>
</comment>
<keyword evidence="5" id="KW-1185">Reference proteome</keyword>
<dbReference type="InterPro" id="IPR049874">
    <property type="entry name" value="ROK_cs"/>
</dbReference>
<organism evidence="4 5">
    <name type="scientific">Mesobacillus campisalis</name>
    <dbReference type="NCBI Taxonomy" id="1408103"/>
    <lineage>
        <taxon>Bacteria</taxon>
        <taxon>Bacillati</taxon>
        <taxon>Bacillota</taxon>
        <taxon>Bacilli</taxon>
        <taxon>Bacillales</taxon>
        <taxon>Bacillaceae</taxon>
        <taxon>Mesobacillus</taxon>
    </lineage>
</organism>
<comment type="caution">
    <text evidence="4">The sequence shown here is derived from an EMBL/GenBank/DDBJ whole genome shotgun (WGS) entry which is preliminary data.</text>
</comment>
<dbReference type="PANTHER" id="PTHR18964">
    <property type="entry name" value="ROK (REPRESSOR, ORF, KINASE) FAMILY"/>
    <property type="match status" value="1"/>
</dbReference>
<dbReference type="SUPFAM" id="SSF53067">
    <property type="entry name" value="Actin-like ATPase domain"/>
    <property type="match status" value="1"/>
</dbReference>
<dbReference type="OrthoDB" id="9796533at2"/>
<name>A0A0M2SZD3_9BACI</name>
<dbReference type="InterPro" id="IPR036390">
    <property type="entry name" value="WH_DNA-bd_sf"/>
</dbReference>
<dbReference type="PATRIC" id="fig|1408103.3.peg.264"/>
<evidence type="ECO:0000313" key="4">
    <source>
        <dbReference type="EMBL" id="KKK39919.1"/>
    </source>
</evidence>
<dbReference type="InterPro" id="IPR000600">
    <property type="entry name" value="ROK"/>
</dbReference>
<dbReference type="Gene3D" id="3.30.420.40">
    <property type="match status" value="2"/>
</dbReference>
<comment type="function">
    <text evidence="1">Transcriptional repressor of xylose-utilizing enzymes.</text>
</comment>
<evidence type="ECO:0000256" key="2">
    <source>
        <dbReference type="ARBA" id="ARBA00006479"/>
    </source>
</evidence>
<dbReference type="AlphaFoldDB" id="A0A0M2SZD3"/>
<dbReference type="Pfam" id="PF00480">
    <property type="entry name" value="ROK"/>
    <property type="match status" value="1"/>
</dbReference>
<gene>
    <name evidence="4" type="ORF">WQ57_01205</name>
</gene>
<dbReference type="Proteomes" id="UP000034166">
    <property type="component" value="Unassembled WGS sequence"/>
</dbReference>
<protein>
    <submittedName>
        <fullName evidence="4">ROK family protein</fullName>
    </submittedName>
</protein>
<keyword evidence="3" id="KW-0119">Carbohydrate metabolism</keyword>
<evidence type="ECO:0000313" key="5">
    <source>
        <dbReference type="Proteomes" id="UP000034166"/>
    </source>
</evidence>
<keyword evidence="3" id="KW-0859">Xylose metabolism</keyword>
<accession>A0A0M2SZD3</accession>
<dbReference type="Gene3D" id="1.10.10.10">
    <property type="entry name" value="Winged helix-like DNA-binding domain superfamily/Winged helix DNA-binding domain"/>
    <property type="match status" value="1"/>
</dbReference>
<dbReference type="GO" id="GO:0042732">
    <property type="term" value="P:D-xylose metabolic process"/>
    <property type="evidence" value="ECO:0007669"/>
    <property type="project" value="UniProtKB-KW"/>
</dbReference>
<dbReference type="PROSITE" id="PS01125">
    <property type="entry name" value="ROK"/>
    <property type="match status" value="1"/>
</dbReference>
<dbReference type="SUPFAM" id="SSF46785">
    <property type="entry name" value="Winged helix' DNA-binding domain"/>
    <property type="match status" value="1"/>
</dbReference>
<dbReference type="PANTHER" id="PTHR18964:SF149">
    <property type="entry name" value="BIFUNCTIONAL UDP-N-ACETYLGLUCOSAMINE 2-EPIMERASE_N-ACETYLMANNOSAMINE KINASE"/>
    <property type="match status" value="1"/>
</dbReference>
<evidence type="ECO:0000256" key="1">
    <source>
        <dbReference type="ARBA" id="ARBA00002486"/>
    </source>
</evidence>
<dbReference type="InterPro" id="IPR043129">
    <property type="entry name" value="ATPase_NBD"/>
</dbReference>